<dbReference type="EMBL" id="BAABFO010000008">
    <property type="protein sequence ID" value="GAA4331651.1"/>
    <property type="molecule type" value="Genomic_DNA"/>
</dbReference>
<evidence type="ECO:0000313" key="4">
    <source>
        <dbReference type="Proteomes" id="UP001501671"/>
    </source>
</evidence>
<gene>
    <name evidence="3" type="ORF">GCM10023144_20560</name>
</gene>
<evidence type="ECO:0000259" key="2">
    <source>
        <dbReference type="Pfam" id="PF00850"/>
    </source>
</evidence>
<keyword evidence="4" id="KW-1185">Reference proteome</keyword>
<organism evidence="3 4">
    <name type="scientific">Pigmentiphaga soli</name>
    <dbReference type="NCBI Taxonomy" id="1007095"/>
    <lineage>
        <taxon>Bacteria</taxon>
        <taxon>Pseudomonadati</taxon>
        <taxon>Pseudomonadota</taxon>
        <taxon>Betaproteobacteria</taxon>
        <taxon>Burkholderiales</taxon>
        <taxon>Alcaligenaceae</taxon>
        <taxon>Pigmentiphaga</taxon>
    </lineage>
</organism>
<reference evidence="4" key="1">
    <citation type="journal article" date="2019" name="Int. J. Syst. Evol. Microbiol.">
        <title>The Global Catalogue of Microorganisms (GCM) 10K type strain sequencing project: providing services to taxonomists for standard genome sequencing and annotation.</title>
        <authorList>
            <consortium name="The Broad Institute Genomics Platform"/>
            <consortium name="The Broad Institute Genome Sequencing Center for Infectious Disease"/>
            <person name="Wu L."/>
            <person name="Ma J."/>
        </authorList>
    </citation>
    <scope>NUCLEOTIDE SEQUENCE [LARGE SCALE GENOMIC DNA]</scope>
    <source>
        <strain evidence="4">JCM 17666</strain>
    </source>
</reference>
<feature type="domain" description="Histone deacetylase" evidence="2">
    <location>
        <begin position="20"/>
        <end position="303"/>
    </location>
</feature>
<dbReference type="SUPFAM" id="SSF52768">
    <property type="entry name" value="Arginase/deacetylase"/>
    <property type="match status" value="1"/>
</dbReference>
<dbReference type="RefSeq" id="WP_345248995.1">
    <property type="nucleotide sequence ID" value="NZ_BAABFO010000008.1"/>
</dbReference>
<name>A0ABP8GYI2_9BURK</name>
<accession>A0ABP8GYI2</accession>
<proteinExistence type="inferred from homology"/>
<dbReference type="PANTHER" id="PTHR10625">
    <property type="entry name" value="HISTONE DEACETYLASE HDAC1-RELATED"/>
    <property type="match status" value="1"/>
</dbReference>
<dbReference type="PRINTS" id="PR01270">
    <property type="entry name" value="HDASUPER"/>
</dbReference>
<protein>
    <submittedName>
        <fullName evidence="3">Histone deacetylase family protein</fullName>
    </submittedName>
</protein>
<comment type="caution">
    <text evidence="3">The sequence shown here is derived from an EMBL/GenBank/DDBJ whole genome shotgun (WGS) entry which is preliminary data.</text>
</comment>
<sequence length="306" mass="33228">MATLYFTHPACRLHEMGAWHPESPQRLDAISDRLLAAGVMPHLQPREAPAATRETLARVHARAYLEELERRTPASGYEELDADTLLNPHSLEAALHAAGAAVAAVDAVLAGEADSAFCAVRPPGHHACRAHAMGFCLLNNVAIAARHALERHRLQRVLVVDFDVHHGNGTEEALAGDDRVLMCSFFQHPFYPFSGTRDPAPNMLNQPLPAYADGAAVRALVENTWLPRMEAFRPQLVLVSAGFDAHREDDLGQMRLVEADYAWITERLAALAARHGAGIVSCLEGGYNLSALGRSATEHIRALAGI</sequence>
<dbReference type="CDD" id="cd11599">
    <property type="entry name" value="HDAC_classII_2"/>
    <property type="match status" value="1"/>
</dbReference>
<dbReference type="Gene3D" id="3.40.800.20">
    <property type="entry name" value="Histone deacetylase domain"/>
    <property type="match status" value="1"/>
</dbReference>
<dbReference type="InterPro" id="IPR023801">
    <property type="entry name" value="His_deacetylse_dom"/>
</dbReference>
<evidence type="ECO:0000256" key="1">
    <source>
        <dbReference type="ARBA" id="ARBA00005947"/>
    </source>
</evidence>
<evidence type="ECO:0000313" key="3">
    <source>
        <dbReference type="EMBL" id="GAA4331651.1"/>
    </source>
</evidence>
<dbReference type="PANTHER" id="PTHR10625:SF10">
    <property type="entry name" value="HISTONE DEACETYLASE HDAC1"/>
    <property type="match status" value="1"/>
</dbReference>
<dbReference type="Proteomes" id="UP001501671">
    <property type="component" value="Unassembled WGS sequence"/>
</dbReference>
<comment type="similarity">
    <text evidence="1">Belongs to the histone deacetylase family.</text>
</comment>
<dbReference type="InterPro" id="IPR037138">
    <property type="entry name" value="His_deacetylse_dom_sf"/>
</dbReference>
<dbReference type="InterPro" id="IPR000286">
    <property type="entry name" value="HDACs"/>
</dbReference>
<dbReference type="InterPro" id="IPR023696">
    <property type="entry name" value="Ureohydrolase_dom_sf"/>
</dbReference>
<dbReference type="Pfam" id="PF00850">
    <property type="entry name" value="Hist_deacetyl"/>
    <property type="match status" value="1"/>
</dbReference>